<organism evidence="3">
    <name type="scientific">Sciadococcus taiwanensis</name>
    <dbReference type="NCBI Taxonomy" id="3028030"/>
    <lineage>
        <taxon>Eukaryota</taxon>
        <taxon>Rhodophyta</taxon>
        <taxon>Bangiophyceae</taxon>
        <taxon>Cavernulicolales</taxon>
        <taxon>Cavernulicolaceae</taxon>
        <taxon>Sciadococcus</taxon>
    </lineage>
</organism>
<gene>
    <name evidence="3" type="primary">ycf22</name>
    <name evidence="3" type="ORF">SCTW_055</name>
</gene>
<dbReference type="EMBL" id="OP616811">
    <property type="protein sequence ID" value="WDA98837.1"/>
    <property type="molecule type" value="Genomic_DNA"/>
</dbReference>
<keyword evidence="1" id="KW-1133">Transmembrane helix</keyword>
<sequence>MMKKSRKIVEGYLGLFIILGASLFFFVIFWITQLKLIGKSYRIYIEFNNAAGVHPGTLVRYKGSSIGKVTSLFYKNNNILTAVEIRPTTIIVPKNSFVEANQSGLLSETIIDITPLNNFNYLSKNSTSINPLSKHCNNDIIICNESYIKGYKGLNYDDLVRATTRISQRFDDPNLFENFNLLLQNTIDLTDNLAQLSNELNSIMQIIKSQIEDITK</sequence>
<keyword evidence="3" id="KW-0934">Plastid</keyword>
<proteinExistence type="predicted"/>
<dbReference type="Pfam" id="PF02470">
    <property type="entry name" value="MlaD"/>
    <property type="match status" value="1"/>
</dbReference>
<feature type="domain" description="Mce/MlaD" evidence="2">
    <location>
        <begin position="40"/>
        <end position="115"/>
    </location>
</feature>
<evidence type="ECO:0000259" key="2">
    <source>
        <dbReference type="Pfam" id="PF02470"/>
    </source>
</evidence>
<name>A0A9Y1I234_9RHOD</name>
<dbReference type="InterPro" id="IPR039342">
    <property type="entry name" value="TGD2-like"/>
</dbReference>
<geneLocation type="plastid" evidence="3"/>
<keyword evidence="1" id="KW-0812">Transmembrane</keyword>
<dbReference type="InterPro" id="IPR003399">
    <property type="entry name" value="Mce/MlaD"/>
</dbReference>
<dbReference type="PANTHER" id="PTHR34675">
    <property type="entry name" value="PROTEIN TRIGALACTOSYLDIACYLGLYCEROL 2, CHLOROPLASTIC"/>
    <property type="match status" value="1"/>
</dbReference>
<evidence type="ECO:0000256" key="1">
    <source>
        <dbReference type="SAM" id="Phobius"/>
    </source>
</evidence>
<protein>
    <submittedName>
        <fullName evidence="3">ORF193</fullName>
    </submittedName>
</protein>
<accession>A0A9Y1I234</accession>
<evidence type="ECO:0000313" key="3">
    <source>
        <dbReference type="EMBL" id="WDA98837.1"/>
    </source>
</evidence>
<dbReference type="PANTHER" id="PTHR34675:SF1">
    <property type="entry name" value="PROTEIN TRIGALACTOSYLDIACYLGLYCEROL 2, CHLOROPLASTIC"/>
    <property type="match status" value="1"/>
</dbReference>
<feature type="transmembrane region" description="Helical" evidence="1">
    <location>
        <begin position="12"/>
        <end position="32"/>
    </location>
</feature>
<keyword evidence="1" id="KW-0472">Membrane</keyword>
<dbReference type="AlphaFoldDB" id="A0A9Y1I234"/>
<reference evidence="3" key="1">
    <citation type="journal article" date="2023" name="J. Phycol.">
        <title>Revised classification of the Cyanidiophyceae based on plastid genome data with descriptions of the Cavernulicolales ord. nov. and Galdieriales ord. nov. (Rhodophyta).</title>
        <authorList>
            <person name="Park S.I."/>
            <person name="Cho C.H."/>
            <person name="Ciniglia C."/>
            <person name="Huang T.Y."/>
            <person name="Liu S.L."/>
            <person name="Bustamante D.E."/>
            <person name="Calderon M.S."/>
            <person name="Mansilla A."/>
            <person name="McDermott T."/>
            <person name="Andersen R.A."/>
            <person name="Yoon H.S."/>
        </authorList>
    </citation>
    <scope>NUCLEOTIDE SEQUENCE</scope>
</reference>